<evidence type="ECO:0000256" key="3">
    <source>
        <dbReference type="ARBA" id="ARBA00012328"/>
    </source>
</evidence>
<evidence type="ECO:0000256" key="9">
    <source>
        <dbReference type="ARBA" id="ARBA00022691"/>
    </source>
</evidence>
<dbReference type="Gene3D" id="2.40.240.20">
    <property type="entry name" value="Hypothetical PUA domain-like, domain 1"/>
    <property type="match status" value="1"/>
</dbReference>
<dbReference type="CDD" id="cd18084">
    <property type="entry name" value="RsmE-like"/>
    <property type="match status" value="1"/>
</dbReference>
<evidence type="ECO:0000256" key="1">
    <source>
        <dbReference type="ARBA" id="ARBA00004496"/>
    </source>
</evidence>
<dbReference type="InterPro" id="IPR015947">
    <property type="entry name" value="PUA-like_sf"/>
</dbReference>
<comment type="function">
    <text evidence="10 12">Specifically methylates the N3 position of the uracil ring of uridine 1498 (m3U1498) in 16S rRNA. Acts on the fully assembled 30S ribosomal subunit.</text>
</comment>
<dbReference type="PANTHER" id="PTHR30027">
    <property type="entry name" value="RIBOSOMAL RNA SMALL SUBUNIT METHYLTRANSFERASE E"/>
    <property type="match status" value="1"/>
</dbReference>
<proteinExistence type="inferred from homology"/>
<comment type="subcellular location">
    <subcellularLocation>
        <location evidence="1 12">Cytoplasm</location>
    </subcellularLocation>
</comment>
<name>A0ABS4S507_9BACI</name>
<dbReference type="PANTHER" id="PTHR30027:SF3">
    <property type="entry name" value="16S RRNA (URACIL(1498)-N(3))-METHYLTRANSFERASE"/>
    <property type="match status" value="1"/>
</dbReference>
<dbReference type="SUPFAM" id="SSF75217">
    <property type="entry name" value="alpha/beta knot"/>
    <property type="match status" value="1"/>
</dbReference>
<evidence type="ECO:0000313" key="15">
    <source>
        <dbReference type="EMBL" id="MBP2256553.1"/>
    </source>
</evidence>
<keyword evidence="16" id="KW-1185">Reference proteome</keyword>
<dbReference type="InterPro" id="IPR029026">
    <property type="entry name" value="tRNA_m1G_MTases_N"/>
</dbReference>
<dbReference type="EC" id="2.1.1.193" evidence="3 12"/>
<evidence type="ECO:0000256" key="4">
    <source>
        <dbReference type="ARBA" id="ARBA00013673"/>
    </source>
</evidence>
<accession>A0ABS4S507</accession>
<dbReference type="Gene3D" id="3.40.1280.10">
    <property type="match status" value="1"/>
</dbReference>
<comment type="catalytic activity">
    <reaction evidence="11 12">
        <text>uridine(1498) in 16S rRNA + S-adenosyl-L-methionine = N(3)-methyluridine(1498) in 16S rRNA + S-adenosyl-L-homocysteine + H(+)</text>
        <dbReference type="Rhea" id="RHEA:42920"/>
        <dbReference type="Rhea" id="RHEA-COMP:10283"/>
        <dbReference type="Rhea" id="RHEA-COMP:10284"/>
        <dbReference type="ChEBI" id="CHEBI:15378"/>
        <dbReference type="ChEBI" id="CHEBI:57856"/>
        <dbReference type="ChEBI" id="CHEBI:59789"/>
        <dbReference type="ChEBI" id="CHEBI:65315"/>
        <dbReference type="ChEBI" id="CHEBI:74502"/>
        <dbReference type="EC" id="2.1.1.193"/>
    </reaction>
</comment>
<dbReference type="SUPFAM" id="SSF88697">
    <property type="entry name" value="PUA domain-like"/>
    <property type="match status" value="1"/>
</dbReference>
<evidence type="ECO:0000259" key="13">
    <source>
        <dbReference type="Pfam" id="PF04452"/>
    </source>
</evidence>
<evidence type="ECO:0000256" key="10">
    <source>
        <dbReference type="ARBA" id="ARBA00025699"/>
    </source>
</evidence>
<evidence type="ECO:0000256" key="6">
    <source>
        <dbReference type="ARBA" id="ARBA00022552"/>
    </source>
</evidence>
<protein>
    <recommendedName>
        <fullName evidence="4 12">Ribosomal RNA small subunit methyltransferase E</fullName>
        <ecNumber evidence="3 12">2.1.1.193</ecNumber>
    </recommendedName>
</protein>
<dbReference type="GO" id="GO:0008168">
    <property type="term" value="F:methyltransferase activity"/>
    <property type="evidence" value="ECO:0007669"/>
    <property type="project" value="UniProtKB-KW"/>
</dbReference>
<evidence type="ECO:0000256" key="12">
    <source>
        <dbReference type="PIRNR" id="PIRNR015601"/>
    </source>
</evidence>
<dbReference type="RefSeq" id="WP_226370642.1">
    <property type="nucleotide sequence ID" value="NZ_JAGIKX010000002.1"/>
</dbReference>
<keyword evidence="5 12" id="KW-0963">Cytoplasm</keyword>
<dbReference type="Proteomes" id="UP001519294">
    <property type="component" value="Unassembled WGS sequence"/>
</dbReference>
<evidence type="ECO:0000256" key="2">
    <source>
        <dbReference type="ARBA" id="ARBA00005528"/>
    </source>
</evidence>
<dbReference type="InterPro" id="IPR006700">
    <property type="entry name" value="RsmE"/>
</dbReference>
<dbReference type="InterPro" id="IPR046886">
    <property type="entry name" value="RsmE_MTase_dom"/>
</dbReference>
<dbReference type="InterPro" id="IPR029028">
    <property type="entry name" value="Alpha/beta_knot_MTases"/>
</dbReference>
<dbReference type="NCBIfam" id="NF008691">
    <property type="entry name" value="PRK11713.1-4"/>
    <property type="match status" value="1"/>
</dbReference>
<dbReference type="PIRSF" id="PIRSF015601">
    <property type="entry name" value="MTase_slr0722"/>
    <property type="match status" value="1"/>
</dbReference>
<dbReference type="Pfam" id="PF20260">
    <property type="entry name" value="PUA_4"/>
    <property type="match status" value="1"/>
</dbReference>
<evidence type="ECO:0000259" key="14">
    <source>
        <dbReference type="Pfam" id="PF20260"/>
    </source>
</evidence>
<dbReference type="NCBIfam" id="TIGR00046">
    <property type="entry name" value="RsmE family RNA methyltransferase"/>
    <property type="match status" value="1"/>
</dbReference>
<dbReference type="EMBL" id="JAGIKX010000002">
    <property type="protein sequence ID" value="MBP2256553.1"/>
    <property type="molecule type" value="Genomic_DNA"/>
</dbReference>
<keyword evidence="7 12" id="KW-0489">Methyltransferase</keyword>
<evidence type="ECO:0000256" key="11">
    <source>
        <dbReference type="ARBA" id="ARBA00047944"/>
    </source>
</evidence>
<organism evidence="15 16">
    <name type="scientific">Virgibacillus alimentarius</name>
    <dbReference type="NCBI Taxonomy" id="698769"/>
    <lineage>
        <taxon>Bacteria</taxon>
        <taxon>Bacillati</taxon>
        <taxon>Bacillota</taxon>
        <taxon>Bacilli</taxon>
        <taxon>Bacillales</taxon>
        <taxon>Bacillaceae</taxon>
        <taxon>Virgibacillus</taxon>
    </lineage>
</organism>
<gene>
    <name evidence="15" type="ORF">J2Z81_000486</name>
</gene>
<reference evidence="15 16" key="1">
    <citation type="submission" date="2021-03" db="EMBL/GenBank/DDBJ databases">
        <title>Genomic Encyclopedia of Type Strains, Phase IV (KMG-IV): sequencing the most valuable type-strain genomes for metagenomic binning, comparative biology and taxonomic classification.</title>
        <authorList>
            <person name="Goeker M."/>
        </authorList>
    </citation>
    <scope>NUCLEOTIDE SEQUENCE [LARGE SCALE GENOMIC DNA]</scope>
    <source>
        <strain evidence="15 16">DSM 25790</strain>
    </source>
</reference>
<evidence type="ECO:0000256" key="7">
    <source>
        <dbReference type="ARBA" id="ARBA00022603"/>
    </source>
</evidence>
<keyword evidence="6 12" id="KW-0698">rRNA processing</keyword>
<evidence type="ECO:0000313" key="16">
    <source>
        <dbReference type="Proteomes" id="UP001519294"/>
    </source>
</evidence>
<dbReference type="InterPro" id="IPR046887">
    <property type="entry name" value="RsmE_PUA-like"/>
</dbReference>
<dbReference type="GO" id="GO:0032259">
    <property type="term" value="P:methylation"/>
    <property type="evidence" value="ECO:0007669"/>
    <property type="project" value="UniProtKB-KW"/>
</dbReference>
<sequence length="251" mass="28850">MQRYFVPRDNWENDQVYIHGDDAHHISKVMRFKINDKVICNHPNGQAAICTITSFDTNLIKLAVIEWLNEQVELPFQITIAQGLPKGDKLDFILQKGTELGAHSFIPFQAQRSIVKWDKKKTEKKLNRFDKIVKEASEQSHRNKIPIIQDIMAISDLVHESRNYDVKLFAYEEEAKVDHEHSFGTLVSNLKEGQRVLVCIGPEGGFSTNEVDLLKKNNFTAVRLGPRILRTETAALYVLASISYHFEELRC</sequence>
<keyword evidence="8 12" id="KW-0808">Transferase</keyword>
<evidence type="ECO:0000256" key="5">
    <source>
        <dbReference type="ARBA" id="ARBA00022490"/>
    </source>
</evidence>
<comment type="caution">
    <text evidence="15">The sequence shown here is derived from an EMBL/GenBank/DDBJ whole genome shotgun (WGS) entry which is preliminary data.</text>
</comment>
<feature type="domain" description="Ribosomal RNA small subunit methyltransferase E methyltransferase" evidence="13">
    <location>
        <begin position="73"/>
        <end position="242"/>
    </location>
</feature>
<evidence type="ECO:0000256" key="8">
    <source>
        <dbReference type="ARBA" id="ARBA00022679"/>
    </source>
</evidence>
<keyword evidence="9 12" id="KW-0949">S-adenosyl-L-methionine</keyword>
<dbReference type="Pfam" id="PF04452">
    <property type="entry name" value="Methyltrans_RNA"/>
    <property type="match status" value="1"/>
</dbReference>
<feature type="domain" description="Ribosomal RNA small subunit methyltransferase E PUA-like" evidence="14">
    <location>
        <begin position="20"/>
        <end position="61"/>
    </location>
</feature>
<comment type="similarity">
    <text evidence="2 12">Belongs to the RNA methyltransferase RsmE family.</text>
</comment>